<evidence type="ECO:0000313" key="1">
    <source>
        <dbReference type="EMBL" id="GAW94598.1"/>
    </source>
</evidence>
<proteinExistence type="predicted"/>
<accession>A0ABQ0MQI6</accession>
<dbReference type="Proteomes" id="UP000197068">
    <property type="component" value="Unassembled WGS sequence"/>
</dbReference>
<reference evidence="1 2" key="1">
    <citation type="submission" date="2017-06" db="EMBL/GenBank/DDBJ databases">
        <title>Whole Genome Sequences of Colwellia marinimaniae MTCD1.</title>
        <authorList>
            <person name="Kusumoto H."/>
            <person name="Inoue M."/>
            <person name="Tanikawa K."/>
            <person name="Maeji H."/>
            <person name="Cameron J.H."/>
            <person name="Bartlett D.H."/>
        </authorList>
    </citation>
    <scope>NUCLEOTIDE SEQUENCE [LARGE SCALE GENOMIC DNA]</scope>
    <source>
        <strain evidence="1 2">MTCD1</strain>
    </source>
</reference>
<evidence type="ECO:0000313" key="2">
    <source>
        <dbReference type="Proteomes" id="UP000197068"/>
    </source>
</evidence>
<sequence>MFFVLIITAAFVVISIFFFLRAEKLQRQLISQKRDSIATRKENKALVDSMILVATRGQEFAKARLASLKVQATASEYEQLITHLELISPLINNYSIIFRECLKGKGRLKAVSKKCFENHNSAAYKKFVALIVTDDKQLQRYWSSENLNGFLFLVEALLTIDDSNNVSSKNKKSVCIS</sequence>
<name>A0ABQ0MQI6_9GAMM</name>
<keyword evidence="2" id="KW-1185">Reference proteome</keyword>
<dbReference type="RefSeq" id="WP_057182375.1">
    <property type="nucleotide sequence ID" value="NZ_BDQM01000001.1"/>
</dbReference>
<gene>
    <name evidence="1" type="ORF">MTCD1_00194</name>
</gene>
<dbReference type="EMBL" id="BDQM01000001">
    <property type="protein sequence ID" value="GAW94598.1"/>
    <property type="molecule type" value="Genomic_DNA"/>
</dbReference>
<comment type="caution">
    <text evidence="1">The sequence shown here is derived from an EMBL/GenBank/DDBJ whole genome shotgun (WGS) entry which is preliminary data.</text>
</comment>
<protein>
    <recommendedName>
        <fullName evidence="3">DUF4760 domain-containing protein</fullName>
    </recommendedName>
</protein>
<organism evidence="1 2">
    <name type="scientific">Colwellia marinimaniae</name>
    <dbReference type="NCBI Taxonomy" id="1513592"/>
    <lineage>
        <taxon>Bacteria</taxon>
        <taxon>Pseudomonadati</taxon>
        <taxon>Pseudomonadota</taxon>
        <taxon>Gammaproteobacteria</taxon>
        <taxon>Alteromonadales</taxon>
        <taxon>Colwelliaceae</taxon>
        <taxon>Colwellia</taxon>
    </lineage>
</organism>
<evidence type="ECO:0008006" key="3">
    <source>
        <dbReference type="Google" id="ProtNLM"/>
    </source>
</evidence>